<evidence type="ECO:0000313" key="1">
    <source>
        <dbReference type="EMBL" id="SNS40611.1"/>
    </source>
</evidence>
<sequence>METWQIAANGVGSIASDAPRSKMARRGFFRSKAAPHSDVLPKCHQLPFFRVLNELIEVNASHEGFVTLGNIEAANCCSVT</sequence>
<gene>
    <name evidence="1" type="ORF">SAMN06265795_102570</name>
</gene>
<reference evidence="1 2" key="1">
    <citation type="submission" date="2017-06" db="EMBL/GenBank/DDBJ databases">
        <authorList>
            <person name="Kim H.J."/>
            <person name="Triplett B.A."/>
        </authorList>
    </citation>
    <scope>NUCLEOTIDE SEQUENCE [LARGE SCALE GENOMIC DNA]</scope>
    <source>
        <strain evidence="1 2">U15</strain>
    </source>
</reference>
<protein>
    <submittedName>
        <fullName evidence="1">Uncharacterized protein</fullName>
    </submittedName>
</protein>
<evidence type="ECO:0000313" key="2">
    <source>
        <dbReference type="Proteomes" id="UP000198284"/>
    </source>
</evidence>
<dbReference type="EMBL" id="FZOT01000002">
    <property type="protein sequence ID" value="SNS40611.1"/>
    <property type="molecule type" value="Genomic_DNA"/>
</dbReference>
<name>A0A239E821_9BURK</name>
<proteinExistence type="predicted"/>
<accession>A0A239E821</accession>
<dbReference type="Proteomes" id="UP000198284">
    <property type="component" value="Unassembled WGS sequence"/>
</dbReference>
<keyword evidence="2" id="KW-1185">Reference proteome</keyword>
<organism evidence="1 2">
    <name type="scientific">Noviherbaspirillum humi</name>
    <dbReference type="NCBI Taxonomy" id="1688639"/>
    <lineage>
        <taxon>Bacteria</taxon>
        <taxon>Pseudomonadati</taxon>
        <taxon>Pseudomonadota</taxon>
        <taxon>Betaproteobacteria</taxon>
        <taxon>Burkholderiales</taxon>
        <taxon>Oxalobacteraceae</taxon>
        <taxon>Noviherbaspirillum</taxon>
    </lineage>
</organism>
<dbReference type="AlphaFoldDB" id="A0A239E821"/>